<keyword evidence="1" id="KW-0812">Transmembrane</keyword>
<gene>
    <name evidence="2" type="ORF">A2154_02925</name>
</gene>
<feature type="transmembrane region" description="Helical" evidence="1">
    <location>
        <begin position="12"/>
        <end position="34"/>
    </location>
</feature>
<evidence type="ECO:0000256" key="1">
    <source>
        <dbReference type="SAM" id="Phobius"/>
    </source>
</evidence>
<keyword evidence="1" id="KW-1133">Transmembrane helix</keyword>
<dbReference type="AlphaFoldDB" id="A0A1F5Z9W8"/>
<dbReference type="Proteomes" id="UP000176854">
    <property type="component" value="Unassembled WGS sequence"/>
</dbReference>
<evidence type="ECO:0000313" key="3">
    <source>
        <dbReference type="Proteomes" id="UP000176854"/>
    </source>
</evidence>
<comment type="caution">
    <text evidence="2">The sequence shown here is derived from an EMBL/GenBank/DDBJ whole genome shotgun (WGS) entry which is preliminary data.</text>
</comment>
<name>A0A1F5Z9W8_9BACT</name>
<proteinExistence type="predicted"/>
<sequence>MKKRTDTTIYRKIIILGLVLIFLIFLNIFMILMANNQSQAISVLIGEKKLLENDRLIAEAAVELSEQYENEIDVFNEVFPTEETIPDFIQLLESYIREETTQYSFKFTSLTPIPEQDKLYLLLTLTMSADIGQVLSFLEKLETMPYMTHVLSVIFNSPTGMTAAGDVRIALKLYVQNPFTAK</sequence>
<accession>A0A1F5Z9W8</accession>
<keyword evidence="1" id="KW-0472">Membrane</keyword>
<dbReference type="EMBL" id="MFJC01000039">
    <property type="protein sequence ID" value="OGG08912.1"/>
    <property type="molecule type" value="Genomic_DNA"/>
</dbReference>
<reference evidence="2 3" key="1">
    <citation type="journal article" date="2016" name="Nat. Commun.">
        <title>Thousands of microbial genomes shed light on interconnected biogeochemical processes in an aquifer system.</title>
        <authorList>
            <person name="Anantharaman K."/>
            <person name="Brown C.T."/>
            <person name="Hug L.A."/>
            <person name="Sharon I."/>
            <person name="Castelle C.J."/>
            <person name="Probst A.J."/>
            <person name="Thomas B.C."/>
            <person name="Singh A."/>
            <person name="Wilkins M.J."/>
            <person name="Karaoz U."/>
            <person name="Brodie E.L."/>
            <person name="Williams K.H."/>
            <person name="Hubbard S.S."/>
            <person name="Banfield J.F."/>
        </authorList>
    </citation>
    <scope>NUCLEOTIDE SEQUENCE [LARGE SCALE GENOMIC DNA]</scope>
</reference>
<evidence type="ECO:0000313" key="2">
    <source>
        <dbReference type="EMBL" id="OGG08912.1"/>
    </source>
</evidence>
<protein>
    <recommendedName>
        <fullName evidence="4">Tfp pilus assembly protein PilO</fullName>
    </recommendedName>
</protein>
<organism evidence="2 3">
    <name type="scientific">Candidatus Gottesmanbacteria bacterium RBG_16_43_7</name>
    <dbReference type="NCBI Taxonomy" id="1798373"/>
    <lineage>
        <taxon>Bacteria</taxon>
        <taxon>Candidatus Gottesmaniibacteriota</taxon>
    </lineage>
</organism>
<dbReference type="STRING" id="1798373.A2154_02925"/>
<evidence type="ECO:0008006" key="4">
    <source>
        <dbReference type="Google" id="ProtNLM"/>
    </source>
</evidence>